<reference evidence="2" key="1">
    <citation type="journal article" date="2022" name="Int. J. Mol. Sci.">
        <title>Draft Genome of Tanacetum Coccineum: Genomic Comparison of Closely Related Tanacetum-Family Plants.</title>
        <authorList>
            <person name="Yamashiro T."/>
            <person name="Shiraishi A."/>
            <person name="Nakayama K."/>
            <person name="Satake H."/>
        </authorList>
    </citation>
    <scope>NUCLEOTIDE SEQUENCE</scope>
</reference>
<evidence type="ECO:0000313" key="3">
    <source>
        <dbReference type="Proteomes" id="UP001151760"/>
    </source>
</evidence>
<gene>
    <name evidence="2" type="ORF">Tco_0978014</name>
</gene>
<accession>A0ABQ5ELX8</accession>
<dbReference type="Proteomes" id="UP001151760">
    <property type="component" value="Unassembled WGS sequence"/>
</dbReference>
<feature type="compositionally biased region" description="Pro residues" evidence="1">
    <location>
        <begin position="184"/>
        <end position="195"/>
    </location>
</feature>
<evidence type="ECO:0000313" key="2">
    <source>
        <dbReference type="EMBL" id="GJT51857.1"/>
    </source>
</evidence>
<feature type="region of interest" description="Disordered" evidence="1">
    <location>
        <begin position="1"/>
        <end position="208"/>
    </location>
</feature>
<organism evidence="2 3">
    <name type="scientific">Tanacetum coccineum</name>
    <dbReference type="NCBI Taxonomy" id="301880"/>
    <lineage>
        <taxon>Eukaryota</taxon>
        <taxon>Viridiplantae</taxon>
        <taxon>Streptophyta</taxon>
        <taxon>Embryophyta</taxon>
        <taxon>Tracheophyta</taxon>
        <taxon>Spermatophyta</taxon>
        <taxon>Magnoliopsida</taxon>
        <taxon>eudicotyledons</taxon>
        <taxon>Gunneridae</taxon>
        <taxon>Pentapetalae</taxon>
        <taxon>asterids</taxon>
        <taxon>campanulids</taxon>
        <taxon>Asterales</taxon>
        <taxon>Asteraceae</taxon>
        <taxon>Asteroideae</taxon>
        <taxon>Anthemideae</taxon>
        <taxon>Anthemidinae</taxon>
        <taxon>Tanacetum</taxon>
    </lineage>
</organism>
<comment type="caution">
    <text evidence="2">The sequence shown here is derived from an EMBL/GenBank/DDBJ whole genome shotgun (WGS) entry which is preliminary data.</text>
</comment>
<name>A0ABQ5ELX8_9ASTR</name>
<feature type="compositionally biased region" description="Basic and acidic residues" evidence="1">
    <location>
        <begin position="147"/>
        <end position="164"/>
    </location>
</feature>
<feature type="region of interest" description="Disordered" evidence="1">
    <location>
        <begin position="226"/>
        <end position="269"/>
    </location>
</feature>
<protein>
    <submittedName>
        <fullName evidence="2">Uncharacterized protein</fullName>
    </submittedName>
</protein>
<evidence type="ECO:0000256" key="1">
    <source>
        <dbReference type="SAM" id="MobiDB-lite"/>
    </source>
</evidence>
<feature type="compositionally biased region" description="Pro residues" evidence="1">
    <location>
        <begin position="50"/>
        <end position="69"/>
    </location>
</feature>
<proteinExistence type="predicted"/>
<feature type="compositionally biased region" description="Acidic residues" evidence="1">
    <location>
        <begin position="80"/>
        <end position="128"/>
    </location>
</feature>
<dbReference type="EMBL" id="BQNB010016442">
    <property type="protein sequence ID" value="GJT51857.1"/>
    <property type="molecule type" value="Genomic_DNA"/>
</dbReference>
<keyword evidence="3" id="KW-1185">Reference proteome</keyword>
<reference evidence="2" key="2">
    <citation type="submission" date="2022-01" db="EMBL/GenBank/DDBJ databases">
        <authorList>
            <person name="Yamashiro T."/>
            <person name="Shiraishi A."/>
            <person name="Satake H."/>
            <person name="Nakayama K."/>
        </authorList>
    </citation>
    <scope>NUCLEOTIDE SEQUENCE</scope>
</reference>
<sequence length="346" mass="37633">MSDSEDSTVTYTAVSSPFEDGSDIGSPGVDGPPIMPEDPYAYIMAAYQVPPSPDYMPGPEEPQSPPPLDFVPKPIFTPESDPEEDDEDPEEDPADYPADRDDDDEEEEPSGDDADDEDEDEDEEEEEEHPAPADSVPPVHRMTARISIRDEPSISLPPREEVERLLALTTPPPSPLTPLSSPLPQIPSPPLPASPPASVLPASPPASPIRPLGYQAAMIRLRAETPSTSHPLPLPTSSPPLQLLSSDRRTDRPEITLPPRKRLGVDLGPRYEIGEGSSAAAARPTGGRREDYGFVGTMDTEIRRQRAEEVGYGIRDVWVDPRETVEEVAPMTLEGVDTRVTKLTTV</sequence>